<evidence type="ECO:0000313" key="3">
    <source>
        <dbReference type="EMBL" id="KAE8325400.1"/>
    </source>
</evidence>
<gene>
    <name evidence="3" type="ORF">BDV39DRAFT_206939</name>
</gene>
<keyword evidence="2" id="KW-1133">Transmembrane helix</keyword>
<feature type="region of interest" description="Disordered" evidence="1">
    <location>
        <begin position="189"/>
        <end position="214"/>
    </location>
</feature>
<dbReference type="Proteomes" id="UP000325945">
    <property type="component" value="Unassembled WGS sequence"/>
</dbReference>
<feature type="region of interest" description="Disordered" evidence="1">
    <location>
        <begin position="259"/>
        <end position="282"/>
    </location>
</feature>
<keyword evidence="2" id="KW-0472">Membrane</keyword>
<dbReference type="AlphaFoldDB" id="A0A5N6X1C9"/>
<accession>A0A5N6X1C9</accession>
<name>A0A5N6X1C9_9EURO</name>
<organism evidence="3 4">
    <name type="scientific">Aspergillus sergii</name>
    <dbReference type="NCBI Taxonomy" id="1034303"/>
    <lineage>
        <taxon>Eukaryota</taxon>
        <taxon>Fungi</taxon>
        <taxon>Dikarya</taxon>
        <taxon>Ascomycota</taxon>
        <taxon>Pezizomycotina</taxon>
        <taxon>Eurotiomycetes</taxon>
        <taxon>Eurotiomycetidae</taxon>
        <taxon>Eurotiales</taxon>
        <taxon>Aspergillaceae</taxon>
        <taxon>Aspergillus</taxon>
        <taxon>Aspergillus subgen. Circumdati</taxon>
    </lineage>
</organism>
<keyword evidence="4" id="KW-1185">Reference proteome</keyword>
<keyword evidence="2" id="KW-0812">Transmembrane</keyword>
<evidence type="ECO:0000256" key="1">
    <source>
        <dbReference type="SAM" id="MobiDB-lite"/>
    </source>
</evidence>
<feature type="compositionally biased region" description="Low complexity" evidence="1">
    <location>
        <begin position="189"/>
        <end position="205"/>
    </location>
</feature>
<evidence type="ECO:0000256" key="2">
    <source>
        <dbReference type="SAM" id="Phobius"/>
    </source>
</evidence>
<protein>
    <submittedName>
        <fullName evidence="3">Uncharacterized protein</fullName>
    </submittedName>
</protein>
<proteinExistence type="predicted"/>
<dbReference type="EMBL" id="ML741808">
    <property type="protein sequence ID" value="KAE8325400.1"/>
    <property type="molecule type" value="Genomic_DNA"/>
</dbReference>
<evidence type="ECO:0000313" key="4">
    <source>
        <dbReference type="Proteomes" id="UP000325945"/>
    </source>
</evidence>
<sequence>MFDTATAYLPLATGWGWNPECSNIFHMVNDMLMAFHPNFSKDMLKDHPCMPAEYELWFDGRKHNYNRPNGHSTETWIGPLASPTNVPNITVASTTVKYQSRTLSAYCPPGYTLQNDVPIDSPTIYPVCSSAIQPRTPITYMASNTKGWTPETVRYTQATNIYAAPVLGWNINHSGAGPVTVTATATSTFDATSPTSKSSTSTHAPAPIPGSNATSPGAKVAIGVGITVAIMGVMVGAFLVYSRVKRHIERGIATIPRPWRDGREPSEFEVSLHSPGGTPQPLAELSAVRDLAEMEG</sequence>
<feature type="transmembrane region" description="Helical" evidence="2">
    <location>
        <begin position="220"/>
        <end position="241"/>
    </location>
</feature>
<reference evidence="4" key="1">
    <citation type="submission" date="2019-04" db="EMBL/GenBank/DDBJ databases">
        <title>Friends and foes A comparative genomics studyof 23 Aspergillus species from section Flavi.</title>
        <authorList>
            <consortium name="DOE Joint Genome Institute"/>
            <person name="Kjaerbolling I."/>
            <person name="Vesth T."/>
            <person name="Frisvad J.C."/>
            <person name="Nybo J.L."/>
            <person name="Theobald S."/>
            <person name="Kildgaard S."/>
            <person name="Isbrandt T."/>
            <person name="Kuo A."/>
            <person name="Sato A."/>
            <person name="Lyhne E.K."/>
            <person name="Kogle M.E."/>
            <person name="Wiebenga A."/>
            <person name="Kun R.S."/>
            <person name="Lubbers R.J."/>
            <person name="Makela M.R."/>
            <person name="Barry K."/>
            <person name="Chovatia M."/>
            <person name="Clum A."/>
            <person name="Daum C."/>
            <person name="Haridas S."/>
            <person name="He G."/>
            <person name="LaButti K."/>
            <person name="Lipzen A."/>
            <person name="Mondo S."/>
            <person name="Riley R."/>
            <person name="Salamov A."/>
            <person name="Simmons B.A."/>
            <person name="Magnuson J.K."/>
            <person name="Henrissat B."/>
            <person name="Mortensen U.H."/>
            <person name="Larsen T.O."/>
            <person name="Devries R.P."/>
            <person name="Grigoriev I.V."/>
            <person name="Machida M."/>
            <person name="Baker S.E."/>
            <person name="Andersen M.R."/>
        </authorList>
    </citation>
    <scope>NUCLEOTIDE SEQUENCE [LARGE SCALE GENOMIC DNA]</scope>
    <source>
        <strain evidence="4">CBS 130017</strain>
    </source>
</reference>